<dbReference type="PANTHER" id="PTHR21485">
    <property type="entry name" value="HAD SUPERFAMILY MEMBERS CMAS AND KDSC"/>
    <property type="match status" value="1"/>
</dbReference>
<dbReference type="EC" id="2.7.7.81" evidence="1"/>
<dbReference type="Pfam" id="PF02348">
    <property type="entry name" value="CTP_transf_3"/>
    <property type="match status" value="1"/>
</dbReference>
<dbReference type="Gene3D" id="3.90.550.10">
    <property type="entry name" value="Spore Coat Polysaccharide Biosynthesis Protein SpsA, Chain A"/>
    <property type="match status" value="1"/>
</dbReference>
<comment type="caution">
    <text evidence="1">The sequence shown here is derived from an EMBL/GenBank/DDBJ whole genome shotgun (WGS) entry which is preliminary data.</text>
</comment>
<dbReference type="OrthoDB" id="9805604at2"/>
<dbReference type="EMBL" id="VOBQ01000017">
    <property type="protein sequence ID" value="TWO68950.1"/>
    <property type="molecule type" value="Genomic_DNA"/>
</dbReference>
<dbReference type="InterPro" id="IPR020039">
    <property type="entry name" value="PseF"/>
</dbReference>
<dbReference type="CDD" id="cd02513">
    <property type="entry name" value="CMP-NeuAc_Synthase"/>
    <property type="match status" value="1"/>
</dbReference>
<dbReference type="AlphaFoldDB" id="A0A562ZK30"/>
<keyword evidence="1" id="KW-0808">Transferase</keyword>
<reference evidence="1 2" key="1">
    <citation type="submission" date="2019-07" db="EMBL/GenBank/DDBJ databases">
        <title>Caenimonas sedimenti sp. nov., isolated from activated sludge.</title>
        <authorList>
            <person name="Xu J."/>
        </authorList>
    </citation>
    <scope>NUCLEOTIDE SEQUENCE [LARGE SCALE GENOMIC DNA]</scope>
    <source>
        <strain evidence="1 2">HX-9-20</strain>
    </source>
</reference>
<proteinExistence type="predicted"/>
<dbReference type="InterPro" id="IPR050793">
    <property type="entry name" value="CMP-NeuNAc_synthase"/>
</dbReference>
<name>A0A562ZK30_9BURK</name>
<gene>
    <name evidence="1" type="primary">pseF</name>
    <name evidence="1" type="ORF">FN976_21395</name>
</gene>
<dbReference type="NCBIfam" id="TIGR03584">
    <property type="entry name" value="PseF"/>
    <property type="match status" value="1"/>
</dbReference>
<dbReference type="InterPro" id="IPR029044">
    <property type="entry name" value="Nucleotide-diphossugar_trans"/>
</dbReference>
<dbReference type="SUPFAM" id="SSF53448">
    <property type="entry name" value="Nucleotide-diphospho-sugar transferases"/>
    <property type="match status" value="1"/>
</dbReference>
<dbReference type="GO" id="GO:0008781">
    <property type="term" value="F:N-acylneuraminate cytidylyltransferase activity"/>
    <property type="evidence" value="ECO:0007669"/>
    <property type="project" value="TreeGrafter"/>
</dbReference>
<evidence type="ECO:0000313" key="1">
    <source>
        <dbReference type="EMBL" id="TWO68950.1"/>
    </source>
</evidence>
<accession>A0A562ZK30</accession>
<dbReference type="Proteomes" id="UP000318199">
    <property type="component" value="Unassembled WGS sequence"/>
</dbReference>
<dbReference type="PANTHER" id="PTHR21485:SF6">
    <property type="entry name" value="N-ACYLNEURAMINATE CYTIDYLYLTRANSFERASE-RELATED"/>
    <property type="match status" value="1"/>
</dbReference>
<dbReference type="InterPro" id="IPR003329">
    <property type="entry name" value="Cytidylyl_trans"/>
</dbReference>
<dbReference type="RefSeq" id="WP_145895102.1">
    <property type="nucleotide sequence ID" value="NZ_VOBQ01000017.1"/>
</dbReference>
<sequence>MTLAIIPARGGSKRIPRKNIRHFAGRPMVAHSIAACLESGLFERVIVSTEDAEIAEVARSHGAEVPFLRPAGLADDHAGTDEVMAQVLGALAERGESPPQACCVYATAPLLRPDDLRAGRELLAQGWDYAFSAARYPHPVFRAFTWQPGQGCAMLMPQHYDTRSQDLPDAWHDAAQFYWGERAAWLERRPLFGARSAIVPLPRWRVQDIDTPEDWEMAELLYRIWQERRT</sequence>
<keyword evidence="1" id="KW-0548">Nucleotidyltransferase</keyword>
<evidence type="ECO:0000313" key="2">
    <source>
        <dbReference type="Proteomes" id="UP000318199"/>
    </source>
</evidence>
<keyword evidence="2" id="KW-1185">Reference proteome</keyword>
<protein>
    <submittedName>
        <fullName evidence="1">Pseudaminic acid cytidylyltransferase</fullName>
        <ecNumber evidence="1">2.7.7.81</ecNumber>
    </submittedName>
</protein>
<organism evidence="1 2">
    <name type="scientific">Caenimonas sedimenti</name>
    <dbReference type="NCBI Taxonomy" id="2596921"/>
    <lineage>
        <taxon>Bacteria</taxon>
        <taxon>Pseudomonadati</taxon>
        <taxon>Pseudomonadota</taxon>
        <taxon>Betaproteobacteria</taxon>
        <taxon>Burkholderiales</taxon>
        <taxon>Comamonadaceae</taxon>
        <taxon>Caenimonas</taxon>
    </lineage>
</organism>